<organism evidence="2 3">
    <name type="scientific">Blautia hominis</name>
    <dbReference type="NCBI Taxonomy" id="2025493"/>
    <lineage>
        <taxon>Bacteria</taxon>
        <taxon>Bacillati</taxon>
        <taxon>Bacillota</taxon>
        <taxon>Clostridia</taxon>
        <taxon>Lachnospirales</taxon>
        <taxon>Lachnospiraceae</taxon>
        <taxon>Blautia</taxon>
    </lineage>
</organism>
<name>A0ABQ0BD97_9FIRM</name>
<evidence type="ECO:0000313" key="3">
    <source>
        <dbReference type="Proteomes" id="UP001600943"/>
    </source>
</evidence>
<dbReference type="PANTHER" id="PTHR43283:SF7">
    <property type="entry name" value="BETA-LACTAMASE-RELATED DOMAIN-CONTAINING PROTEIN"/>
    <property type="match status" value="1"/>
</dbReference>
<dbReference type="Pfam" id="PF00144">
    <property type="entry name" value="Beta-lactamase"/>
    <property type="match status" value="1"/>
</dbReference>
<sequence length="322" mass="36257">MFEEKIRGLEQKINCEYGNIAGMVVLKNNETLYENYFNGYTPTDTFHVFSVTKSIVSILIGIAIDKGYIKNVDQKVLDFFPDYTIKKGEKTIQTITIKHLLTMTAPYKFRWTPYAKVFSSKDWVKATLDLLGGKKPAGEFRYMEEIGPDILTGILTRATGRPVLDFAQEFLFSPLGITVPSNIILYTSKLHVAFVKKNNASGWVADESGTNTAGWGLTLTAMDMAKIGQLYLKEGKWNGRQIVSSAWVRESTTEHSRWKKEDLPYGYLWWTKIVNGYAAMGNSGNVIYVNPSKKVVVSVAALFQPAAKDIIEFINKEIETIV</sequence>
<dbReference type="Gene3D" id="3.40.710.10">
    <property type="entry name" value="DD-peptidase/beta-lactamase superfamily"/>
    <property type="match status" value="1"/>
</dbReference>
<dbReference type="RefSeq" id="WP_095173604.1">
    <property type="nucleotide sequence ID" value="NZ_BAABYW010000001.1"/>
</dbReference>
<keyword evidence="3" id="KW-1185">Reference proteome</keyword>
<reference evidence="2 3" key="1">
    <citation type="submission" date="2024-04" db="EMBL/GenBank/DDBJ databases">
        <title>Defined microbial consortia suppress multidrug-resistant proinflammatory Enterobacteriaceae via ecological control.</title>
        <authorList>
            <person name="Furuichi M."/>
            <person name="Kawaguchi T."/>
            <person name="Pust M."/>
            <person name="Yasuma K."/>
            <person name="Plichta D."/>
            <person name="Hasegawa N."/>
            <person name="Ohya T."/>
            <person name="Bhattarai S."/>
            <person name="Sasajima S."/>
            <person name="Aoto Y."/>
            <person name="Tuganbaev T."/>
            <person name="Yaginuma M."/>
            <person name="Ueda M."/>
            <person name="Okahashi N."/>
            <person name="Amafuji K."/>
            <person name="Kiridooshi Y."/>
            <person name="Sugita K."/>
            <person name="Strazar M."/>
            <person name="Skelly A."/>
            <person name="Suda W."/>
            <person name="Hattori M."/>
            <person name="Nakamoto N."/>
            <person name="Caballero S."/>
            <person name="Norman J."/>
            <person name="Olle B."/>
            <person name="Tanoue T."/>
            <person name="Arita M."/>
            <person name="Bucci V."/>
            <person name="Atarashi K."/>
            <person name="Xavier R."/>
            <person name="Honda K."/>
        </authorList>
    </citation>
    <scope>NUCLEOTIDE SEQUENCE [LARGE SCALE GENOMIC DNA]</scope>
    <source>
        <strain evidence="3">k04-0078-D8-1</strain>
    </source>
</reference>
<dbReference type="Proteomes" id="UP001600943">
    <property type="component" value="Unassembled WGS sequence"/>
</dbReference>
<evidence type="ECO:0000259" key="1">
    <source>
        <dbReference type="Pfam" id="PF00144"/>
    </source>
</evidence>
<dbReference type="InterPro" id="IPR001466">
    <property type="entry name" value="Beta-lactam-related"/>
</dbReference>
<dbReference type="InterPro" id="IPR012338">
    <property type="entry name" value="Beta-lactam/transpept-like"/>
</dbReference>
<proteinExistence type="predicted"/>
<comment type="caution">
    <text evidence="2">The sequence shown here is derived from an EMBL/GenBank/DDBJ whole genome shotgun (WGS) entry which is preliminary data.</text>
</comment>
<protein>
    <submittedName>
        <fullName evidence="2">Serine hydrolase</fullName>
    </submittedName>
</protein>
<dbReference type="InterPro" id="IPR050789">
    <property type="entry name" value="Diverse_Enzym_Activities"/>
</dbReference>
<evidence type="ECO:0000313" key="2">
    <source>
        <dbReference type="EMBL" id="GAA6409428.1"/>
    </source>
</evidence>
<dbReference type="SUPFAM" id="SSF56601">
    <property type="entry name" value="beta-lactamase/transpeptidase-like"/>
    <property type="match status" value="1"/>
</dbReference>
<gene>
    <name evidence="2" type="ORF">K040078D81_35450</name>
</gene>
<feature type="domain" description="Beta-lactamase-related" evidence="1">
    <location>
        <begin position="21"/>
        <end position="300"/>
    </location>
</feature>
<keyword evidence="2" id="KW-0378">Hydrolase</keyword>
<dbReference type="GO" id="GO:0016787">
    <property type="term" value="F:hydrolase activity"/>
    <property type="evidence" value="ECO:0007669"/>
    <property type="project" value="UniProtKB-KW"/>
</dbReference>
<dbReference type="EMBL" id="BAABYW010000001">
    <property type="protein sequence ID" value="GAA6409428.1"/>
    <property type="molecule type" value="Genomic_DNA"/>
</dbReference>
<dbReference type="PANTHER" id="PTHR43283">
    <property type="entry name" value="BETA-LACTAMASE-RELATED"/>
    <property type="match status" value="1"/>
</dbReference>
<accession>A0ABQ0BD97</accession>